<evidence type="ECO:0000313" key="2">
    <source>
        <dbReference type="EMBL" id="MCJ2181564.1"/>
    </source>
</evidence>
<evidence type="ECO:0000313" key="3">
    <source>
        <dbReference type="Proteomes" id="UP001162881"/>
    </source>
</evidence>
<organism evidence="2 3">
    <name type="scientific">Novosphingobium organovorum</name>
    <dbReference type="NCBI Taxonomy" id="2930092"/>
    <lineage>
        <taxon>Bacteria</taxon>
        <taxon>Pseudomonadati</taxon>
        <taxon>Pseudomonadota</taxon>
        <taxon>Alphaproteobacteria</taxon>
        <taxon>Sphingomonadales</taxon>
        <taxon>Sphingomonadaceae</taxon>
        <taxon>Novosphingobium</taxon>
    </lineage>
</organism>
<keyword evidence="1" id="KW-1133">Transmembrane helix</keyword>
<gene>
    <name evidence="2" type="ORF">MTR62_02395</name>
</gene>
<keyword evidence="1" id="KW-0472">Membrane</keyword>
<dbReference type="EMBL" id="JALHLF010000005">
    <property type="protein sequence ID" value="MCJ2181564.1"/>
    <property type="molecule type" value="Genomic_DNA"/>
</dbReference>
<sequence length="90" mass="10128">MANVFFVFIGVSSIASGIAPTVWPHRRREKALHDRAERMAAIDAGAPETYFEERRTLDAYPPPRSDRRMRFLGVGQITLGTAILLLDWLG</sequence>
<keyword evidence="1" id="KW-0812">Transmembrane</keyword>
<feature type="transmembrane region" description="Helical" evidence="1">
    <location>
        <begin position="71"/>
        <end position="89"/>
    </location>
</feature>
<feature type="transmembrane region" description="Helical" evidence="1">
    <location>
        <begin position="6"/>
        <end position="23"/>
    </location>
</feature>
<dbReference type="RefSeq" id="WP_244016688.1">
    <property type="nucleotide sequence ID" value="NZ_JALHLF010000005.1"/>
</dbReference>
<name>A0ABT0B948_9SPHN</name>
<reference evidence="2" key="1">
    <citation type="submission" date="2022-03" db="EMBL/GenBank/DDBJ databases">
        <title>Identification of a novel bacterium isolated from mangrove sediments.</title>
        <authorList>
            <person name="Pan X."/>
        </authorList>
    </citation>
    <scope>NUCLEOTIDE SEQUENCE</scope>
    <source>
        <strain evidence="2">B1949</strain>
    </source>
</reference>
<protein>
    <submittedName>
        <fullName evidence="2">Uncharacterized protein</fullName>
    </submittedName>
</protein>
<evidence type="ECO:0000256" key="1">
    <source>
        <dbReference type="SAM" id="Phobius"/>
    </source>
</evidence>
<dbReference type="Proteomes" id="UP001162881">
    <property type="component" value="Unassembled WGS sequence"/>
</dbReference>
<proteinExistence type="predicted"/>
<keyword evidence="3" id="KW-1185">Reference proteome</keyword>
<accession>A0ABT0B948</accession>
<comment type="caution">
    <text evidence="2">The sequence shown here is derived from an EMBL/GenBank/DDBJ whole genome shotgun (WGS) entry which is preliminary data.</text>
</comment>